<comment type="subcellular location">
    <subcellularLocation>
        <location evidence="1 6">Membrane</location>
        <topology evidence="1 6">Multi-pass membrane protein</topology>
    </subcellularLocation>
</comment>
<protein>
    <recommendedName>
        <fullName evidence="6">GDT1 family protein</fullName>
    </recommendedName>
</protein>
<dbReference type="InterPro" id="IPR001727">
    <property type="entry name" value="GDT1-like"/>
</dbReference>
<dbReference type="RefSeq" id="WP_032524473.1">
    <property type="nucleotide sequence ID" value="NZ_CP138934.1"/>
</dbReference>
<reference evidence="8" key="1">
    <citation type="journal article" date="2014" name="Sci. Data">
        <title>Genomes of diverse isolates of the marine cyanobacterium Prochlorococcus.</title>
        <authorList>
            <person name="Biller S."/>
            <person name="Berube P."/>
            <person name="Thompson J."/>
            <person name="Kelly L."/>
            <person name="Roggensack S."/>
            <person name="Awad L."/>
            <person name="Roache-Johnson K."/>
            <person name="Ding H."/>
            <person name="Giovannoni S.J."/>
            <person name="Moore L.R."/>
            <person name="Chisholm S.W."/>
        </authorList>
    </citation>
    <scope>NUCLEOTIDE SEQUENCE [LARGE SCALE GENOMIC DNA]</scope>
    <source>
        <strain evidence="8">GP2</strain>
    </source>
</reference>
<dbReference type="Pfam" id="PF01169">
    <property type="entry name" value="GDT1"/>
    <property type="match status" value="1"/>
</dbReference>
<evidence type="ECO:0000256" key="5">
    <source>
        <dbReference type="ARBA" id="ARBA00023136"/>
    </source>
</evidence>
<dbReference type="EMBL" id="JNAH01000004">
    <property type="protein sequence ID" value="KGF87954.1"/>
    <property type="molecule type" value="Genomic_DNA"/>
</dbReference>
<dbReference type="eggNOG" id="COG2119">
    <property type="taxonomic scope" value="Bacteria"/>
</dbReference>
<accession>A0A0A1ZIC2</accession>
<feature type="transmembrane region" description="Helical" evidence="6">
    <location>
        <begin position="84"/>
        <end position="101"/>
    </location>
</feature>
<dbReference type="PANTHER" id="PTHR12608">
    <property type="entry name" value="TRANSMEMBRANE PROTEIN HTP-1 RELATED"/>
    <property type="match status" value="1"/>
</dbReference>
<evidence type="ECO:0000313" key="7">
    <source>
        <dbReference type="EMBL" id="KGF87954.1"/>
    </source>
</evidence>
<keyword evidence="4 6" id="KW-1133">Transmembrane helix</keyword>
<keyword evidence="3 6" id="KW-0812">Transmembrane</keyword>
<gene>
    <name evidence="7" type="ORF">EU91_0990</name>
</gene>
<evidence type="ECO:0000313" key="8">
    <source>
        <dbReference type="Proteomes" id="UP000030598"/>
    </source>
</evidence>
<dbReference type="AlphaFoldDB" id="A0A0A1ZIC2"/>
<evidence type="ECO:0000256" key="3">
    <source>
        <dbReference type="ARBA" id="ARBA00022692"/>
    </source>
</evidence>
<feature type="transmembrane region" description="Helical" evidence="6">
    <location>
        <begin position="12"/>
        <end position="30"/>
    </location>
</feature>
<dbReference type="STRING" id="59925.EU91_0990"/>
<sequence length="108" mass="11859">MNSNLEKKENNIEKSFLSIFITTFTTIFIAELGDKTQIATLMLSAESGKPIIVFLGSSLALISSSIVGVLIGKWLSKKISPSKFALFTGSLMIIISLFLAFDTFKNYL</sequence>
<organism evidence="7 8">
    <name type="scientific">Prochlorococcus marinus str. GP2</name>
    <dbReference type="NCBI Taxonomy" id="59925"/>
    <lineage>
        <taxon>Bacteria</taxon>
        <taxon>Bacillati</taxon>
        <taxon>Cyanobacteriota</taxon>
        <taxon>Cyanophyceae</taxon>
        <taxon>Synechococcales</taxon>
        <taxon>Prochlorococcaceae</taxon>
        <taxon>Prochlorococcus</taxon>
    </lineage>
</organism>
<keyword evidence="5 6" id="KW-0472">Membrane</keyword>
<comment type="caution">
    <text evidence="7">The sequence shown here is derived from an EMBL/GenBank/DDBJ whole genome shotgun (WGS) entry which is preliminary data.</text>
</comment>
<dbReference type="Proteomes" id="UP000030598">
    <property type="component" value="Unassembled WGS sequence"/>
</dbReference>
<evidence type="ECO:0000256" key="2">
    <source>
        <dbReference type="ARBA" id="ARBA00009190"/>
    </source>
</evidence>
<comment type="caution">
    <text evidence="6">Lacks conserved residue(s) required for the propagation of feature annotation.</text>
</comment>
<dbReference type="GO" id="GO:0046873">
    <property type="term" value="F:metal ion transmembrane transporter activity"/>
    <property type="evidence" value="ECO:0007669"/>
    <property type="project" value="InterPro"/>
</dbReference>
<feature type="transmembrane region" description="Helical" evidence="6">
    <location>
        <begin position="50"/>
        <end position="72"/>
    </location>
</feature>
<evidence type="ECO:0000256" key="6">
    <source>
        <dbReference type="RuleBase" id="RU365102"/>
    </source>
</evidence>
<proteinExistence type="inferred from homology"/>
<comment type="similarity">
    <text evidence="2 6">Belongs to the GDT1 family.</text>
</comment>
<evidence type="ECO:0000256" key="4">
    <source>
        <dbReference type="ARBA" id="ARBA00022989"/>
    </source>
</evidence>
<dbReference type="OrthoDB" id="9801356at2"/>
<dbReference type="PANTHER" id="PTHR12608:SF1">
    <property type="entry name" value="TRANSMEMBRANE PROTEIN 165"/>
    <property type="match status" value="1"/>
</dbReference>
<evidence type="ECO:0000256" key="1">
    <source>
        <dbReference type="ARBA" id="ARBA00004141"/>
    </source>
</evidence>
<name>A0A0A1ZIC2_PROMR</name>
<dbReference type="GO" id="GO:0016020">
    <property type="term" value="C:membrane"/>
    <property type="evidence" value="ECO:0007669"/>
    <property type="project" value="UniProtKB-SubCell"/>
</dbReference>